<evidence type="ECO:0000313" key="5">
    <source>
        <dbReference type="Proteomes" id="UP001255185"/>
    </source>
</evidence>
<feature type="domain" description="Secretion system C-terminal sorting" evidence="3">
    <location>
        <begin position="256"/>
        <end position="324"/>
    </location>
</feature>
<name>A0ABU1TJT1_9FLAO</name>
<dbReference type="Pfam" id="PF18962">
    <property type="entry name" value="Por_Secre_tail"/>
    <property type="match status" value="1"/>
</dbReference>
<organism evidence="4 5">
    <name type="scientific">Flavobacterium arsenatis</name>
    <dbReference type="NCBI Taxonomy" id="1484332"/>
    <lineage>
        <taxon>Bacteria</taxon>
        <taxon>Pseudomonadati</taxon>
        <taxon>Bacteroidota</taxon>
        <taxon>Flavobacteriia</taxon>
        <taxon>Flavobacteriales</taxon>
        <taxon>Flavobacteriaceae</taxon>
        <taxon>Flavobacterium</taxon>
    </lineage>
</organism>
<feature type="chain" id="PRO_5047139830" description="Secretion system C-terminal sorting domain-containing protein" evidence="2">
    <location>
        <begin position="19"/>
        <end position="325"/>
    </location>
</feature>
<accession>A0ABU1TJT1</accession>
<dbReference type="RefSeq" id="WP_310023648.1">
    <property type="nucleotide sequence ID" value="NZ_JAVDVI010000001.1"/>
</dbReference>
<keyword evidence="5" id="KW-1185">Reference proteome</keyword>
<sequence>MKNFQLVFFLFFCLSAKAQSYPPEAGTVGSTAIFKDSPLYVAWATGIIVERGYVNKSNPNLIVSGSNKATFGSPSDAIGFPDGNVVSLGDEGFAIATFAQPIYDGEGFDFAVFENGGPSFLELAFVEVSSDGINFFRFPAHSETQTTTQIGSFGTPSAPYLHNLAGKYAGQYGTPFDLSELEDNILLDKNQITHVKIIDVVGSIDPLYATYDSFGNAVNESFPTPFNSCGFDLQAVGVINQGTLSRDDFAQNSIKIYPNPASDYFTIQLDEQAKVAVYDISGRIILEKNIASTEKINTSSLTSGVYIVQVLFAQGKKIAERLIIR</sequence>
<reference evidence="4 5" key="1">
    <citation type="submission" date="2023-07" db="EMBL/GenBank/DDBJ databases">
        <title>Sorghum-associated microbial communities from plants grown in Nebraska, USA.</title>
        <authorList>
            <person name="Schachtman D."/>
        </authorList>
    </citation>
    <scope>NUCLEOTIDE SEQUENCE [LARGE SCALE GENOMIC DNA]</scope>
    <source>
        <strain evidence="4 5">3773</strain>
    </source>
</reference>
<feature type="signal peptide" evidence="2">
    <location>
        <begin position="1"/>
        <end position="18"/>
    </location>
</feature>
<keyword evidence="1 2" id="KW-0732">Signal</keyword>
<protein>
    <recommendedName>
        <fullName evidence="3">Secretion system C-terminal sorting domain-containing protein</fullName>
    </recommendedName>
</protein>
<evidence type="ECO:0000313" key="4">
    <source>
        <dbReference type="EMBL" id="MDR6966189.1"/>
    </source>
</evidence>
<dbReference type="NCBIfam" id="TIGR04183">
    <property type="entry name" value="Por_Secre_tail"/>
    <property type="match status" value="1"/>
</dbReference>
<evidence type="ECO:0000259" key="3">
    <source>
        <dbReference type="Pfam" id="PF18962"/>
    </source>
</evidence>
<dbReference type="EMBL" id="JAVDVI010000001">
    <property type="protein sequence ID" value="MDR6966189.1"/>
    <property type="molecule type" value="Genomic_DNA"/>
</dbReference>
<evidence type="ECO:0000256" key="2">
    <source>
        <dbReference type="SAM" id="SignalP"/>
    </source>
</evidence>
<dbReference type="Proteomes" id="UP001255185">
    <property type="component" value="Unassembled WGS sequence"/>
</dbReference>
<evidence type="ECO:0000256" key="1">
    <source>
        <dbReference type="ARBA" id="ARBA00022729"/>
    </source>
</evidence>
<proteinExistence type="predicted"/>
<comment type="caution">
    <text evidence="4">The sequence shown here is derived from an EMBL/GenBank/DDBJ whole genome shotgun (WGS) entry which is preliminary data.</text>
</comment>
<gene>
    <name evidence="4" type="ORF">J2X31_000182</name>
</gene>
<dbReference type="InterPro" id="IPR026444">
    <property type="entry name" value="Secre_tail"/>
</dbReference>